<organism evidence="10 11">
    <name type="scientific">Piromyces finnis</name>
    <dbReference type="NCBI Taxonomy" id="1754191"/>
    <lineage>
        <taxon>Eukaryota</taxon>
        <taxon>Fungi</taxon>
        <taxon>Fungi incertae sedis</taxon>
        <taxon>Chytridiomycota</taxon>
        <taxon>Chytridiomycota incertae sedis</taxon>
        <taxon>Neocallimastigomycetes</taxon>
        <taxon>Neocallimastigales</taxon>
        <taxon>Neocallimastigaceae</taxon>
        <taxon>Piromyces</taxon>
    </lineage>
</organism>
<dbReference type="Proteomes" id="UP000193719">
    <property type="component" value="Unassembled WGS sequence"/>
</dbReference>
<proteinExistence type="inferred from homology"/>
<dbReference type="STRING" id="1754191.A0A1Y1VE00"/>
<dbReference type="InterPro" id="IPR014003">
    <property type="entry name" value="BBS5_PH"/>
</dbReference>
<dbReference type="InterPro" id="IPR006606">
    <property type="entry name" value="BBL5"/>
</dbReference>
<evidence type="ECO:0000256" key="4">
    <source>
        <dbReference type="ARBA" id="ARBA00022490"/>
    </source>
</evidence>
<comment type="caution">
    <text evidence="10">The sequence shown here is derived from an EMBL/GenBank/DDBJ whole genome shotgun (WGS) entry which is preliminary data.</text>
</comment>
<dbReference type="GO" id="GO:0034464">
    <property type="term" value="C:BBSome"/>
    <property type="evidence" value="ECO:0007669"/>
    <property type="project" value="InterPro"/>
</dbReference>
<keyword evidence="8" id="KW-0812">Transmembrane</keyword>
<evidence type="ECO:0000259" key="9">
    <source>
        <dbReference type="SMART" id="SM00683"/>
    </source>
</evidence>
<dbReference type="SUPFAM" id="SSF50729">
    <property type="entry name" value="PH domain-like"/>
    <property type="match status" value="1"/>
</dbReference>
<reference evidence="10 11" key="1">
    <citation type="submission" date="2016-08" db="EMBL/GenBank/DDBJ databases">
        <title>Genomes of anaerobic fungi encode conserved fungal cellulosomes for biomass hydrolysis.</title>
        <authorList>
            <consortium name="DOE Joint Genome Institute"/>
            <person name="Haitjema C.H."/>
            <person name="Gilmore S.P."/>
            <person name="Henske J.K."/>
            <person name="Solomon K.V."/>
            <person name="De Groot R."/>
            <person name="Kuo A."/>
            <person name="Mondo S.J."/>
            <person name="Salamov A.A."/>
            <person name="Labutti K."/>
            <person name="Zhao Z."/>
            <person name="Chiniquy J."/>
            <person name="Barry K."/>
            <person name="Brewer H.M."/>
            <person name="Purvine S.O."/>
            <person name="Wright A.T."/>
            <person name="Boxma B."/>
            <person name="Van Alen T."/>
            <person name="Hackstein J.H."/>
            <person name="Baker S.E."/>
            <person name="Grigoriev I.V."/>
            <person name="O'Malley M.A."/>
        </authorList>
    </citation>
    <scope>NUCLEOTIDE SEQUENCE [LARGE SCALE GENOMIC DNA]</scope>
    <source>
        <strain evidence="11">finn</strain>
    </source>
</reference>
<evidence type="ECO:0000256" key="6">
    <source>
        <dbReference type="ARBA" id="ARBA00023212"/>
    </source>
</evidence>
<evidence type="ECO:0000256" key="5">
    <source>
        <dbReference type="ARBA" id="ARBA00023069"/>
    </source>
</evidence>
<keyword evidence="11" id="KW-1185">Reference proteome</keyword>
<dbReference type="EMBL" id="MCFH01000014">
    <property type="protein sequence ID" value="ORX53004.1"/>
    <property type="molecule type" value="Genomic_DNA"/>
</dbReference>
<keyword evidence="5" id="KW-0969">Cilium</keyword>
<keyword evidence="6" id="KW-0206">Cytoskeleton</keyword>
<dbReference type="OrthoDB" id="10261999at2759"/>
<dbReference type="GO" id="GO:0060271">
    <property type="term" value="P:cilium assembly"/>
    <property type="evidence" value="ECO:0007669"/>
    <property type="project" value="TreeGrafter"/>
</dbReference>
<dbReference type="PANTHER" id="PTHR21351:SF0">
    <property type="entry name" value="BARDET-BIEDL SYNDROME 5 PROTEIN"/>
    <property type="match status" value="1"/>
</dbReference>
<keyword evidence="4" id="KW-0963">Cytoplasm</keyword>
<keyword evidence="7" id="KW-0966">Cell projection</keyword>
<evidence type="ECO:0000313" key="10">
    <source>
        <dbReference type="EMBL" id="ORX53004.1"/>
    </source>
</evidence>
<protein>
    <submittedName>
        <fullName evidence="10">DUF1448-domain-containing protein</fullName>
    </submittedName>
</protein>
<gene>
    <name evidence="10" type="ORF">BCR36DRAFT_29256</name>
</gene>
<name>A0A1Y1VE00_9FUNG</name>
<evidence type="ECO:0000313" key="11">
    <source>
        <dbReference type="Proteomes" id="UP000193719"/>
    </source>
</evidence>
<dbReference type="SMART" id="SM00683">
    <property type="entry name" value="DM16"/>
    <property type="match status" value="1"/>
</dbReference>
<comment type="subcellular location">
    <subcellularLocation>
        <location evidence="1">Cell projection</location>
        <location evidence="1">Cilium</location>
    </subcellularLocation>
    <subcellularLocation>
        <location evidence="2">Cytoplasm</location>
        <location evidence="2">Cytoskeleton</location>
    </subcellularLocation>
</comment>
<reference evidence="10 11" key="2">
    <citation type="submission" date="2016-08" db="EMBL/GenBank/DDBJ databases">
        <title>Pervasive Adenine N6-methylation of Active Genes in Fungi.</title>
        <authorList>
            <consortium name="DOE Joint Genome Institute"/>
            <person name="Mondo S.J."/>
            <person name="Dannebaum R.O."/>
            <person name="Kuo R.C."/>
            <person name="Labutti K."/>
            <person name="Haridas S."/>
            <person name="Kuo A."/>
            <person name="Salamov A."/>
            <person name="Ahrendt S.R."/>
            <person name="Lipzen A."/>
            <person name="Sullivan W."/>
            <person name="Andreopoulos W.B."/>
            <person name="Clum A."/>
            <person name="Lindquist E."/>
            <person name="Daum C."/>
            <person name="Ramamoorthy G.K."/>
            <person name="Gryganskyi A."/>
            <person name="Culley D."/>
            <person name="Magnuson J.K."/>
            <person name="James T.Y."/>
            <person name="O'Malley M.A."/>
            <person name="Stajich J.E."/>
            <person name="Spatafora J.W."/>
            <person name="Visel A."/>
            <person name="Grigoriev I.V."/>
        </authorList>
    </citation>
    <scope>NUCLEOTIDE SEQUENCE [LARGE SCALE GENOMIC DNA]</scope>
    <source>
        <strain evidence="11">finn</strain>
    </source>
</reference>
<comment type="similarity">
    <text evidence="3">Belongs to the BBS5 family.</text>
</comment>
<evidence type="ECO:0000256" key="8">
    <source>
        <dbReference type="SAM" id="Phobius"/>
    </source>
</evidence>
<evidence type="ECO:0000256" key="1">
    <source>
        <dbReference type="ARBA" id="ARBA00004138"/>
    </source>
</evidence>
<evidence type="ECO:0000256" key="2">
    <source>
        <dbReference type="ARBA" id="ARBA00004245"/>
    </source>
</evidence>
<feature type="transmembrane region" description="Helical" evidence="8">
    <location>
        <begin position="72"/>
        <end position="92"/>
    </location>
</feature>
<evidence type="ECO:0000256" key="7">
    <source>
        <dbReference type="ARBA" id="ARBA00023273"/>
    </source>
</evidence>
<keyword evidence="8" id="KW-0472">Membrane</keyword>
<evidence type="ECO:0000256" key="3">
    <source>
        <dbReference type="ARBA" id="ARBA00005822"/>
    </source>
</evidence>
<dbReference type="GO" id="GO:0032266">
    <property type="term" value="F:phosphatidylinositol-3-phosphate binding"/>
    <property type="evidence" value="ECO:0007669"/>
    <property type="project" value="TreeGrafter"/>
</dbReference>
<feature type="domain" description="BBSome complex member BBS5 PH" evidence="9">
    <location>
        <begin position="31"/>
        <end position="84"/>
    </location>
</feature>
<dbReference type="AlphaFoldDB" id="A0A1Y1VE00"/>
<dbReference type="GO" id="GO:0036064">
    <property type="term" value="C:ciliary basal body"/>
    <property type="evidence" value="ECO:0007669"/>
    <property type="project" value="TreeGrafter"/>
</dbReference>
<keyword evidence="8" id="KW-1133">Transmembrane helix</keyword>
<dbReference type="PANTHER" id="PTHR21351">
    <property type="entry name" value="BARDET-BIEDL SYNDROME PROTEIN 5"/>
    <property type="match status" value="1"/>
</dbReference>
<dbReference type="Pfam" id="PF07289">
    <property type="entry name" value="BBL5"/>
    <property type="match status" value="1"/>
</dbReference>
<sequence length="94" mass="11041">MSITTSINQIWQDNEICFDISKSALQLYPGEIIFDHFNNIEDIKGSKGESGIITITNLRIIWFSEKNIKRNIIMFLLIFLLSYNIIIFYYILLC</sequence>
<accession>A0A1Y1VE00</accession>